<keyword evidence="7" id="KW-1185">Reference proteome</keyword>
<dbReference type="SUPFAM" id="SSF101898">
    <property type="entry name" value="NHL repeat"/>
    <property type="match status" value="1"/>
</dbReference>
<dbReference type="InterPro" id="IPR015943">
    <property type="entry name" value="WD40/YVTN_repeat-like_dom_sf"/>
</dbReference>
<dbReference type="SMART" id="SM00320">
    <property type="entry name" value="WD40"/>
    <property type="match status" value="7"/>
</dbReference>
<evidence type="ECO:0000256" key="3">
    <source>
        <dbReference type="SAM" id="Phobius"/>
    </source>
</evidence>
<feature type="transmembrane region" description="Helical" evidence="3">
    <location>
        <begin position="1619"/>
        <end position="1641"/>
    </location>
</feature>
<keyword evidence="3" id="KW-0472">Membrane</keyword>
<evidence type="ECO:0000313" key="6">
    <source>
        <dbReference type="EMBL" id="RPB25116.1"/>
    </source>
</evidence>
<sequence>MPSDHDQDKLPGIPSPASIPNPSGPKIPSPLIAPQRGNVTLPTLVLDTTEPDSTTKETNDISIDQSVGDSVRVDPRLRPSLSQTSLGSSSRQGASTSHKFPGKLGLTVIHESTSRKLDIIFVHGLGGGSRKTWCYDGNPEIFWPEWLGDIPELSRARISIFGYNADIIANTGITQANVEWFAKELLNLLTIHGQRYEAFGRVPIIFICHSMGGLVVKRACVKASGDGDKRIREISAKINGIIFFGTPHRGSSQAKMRNSLVSLLGRGGSGRAYLKDQLNVNSALLQMLNDDFRHLATRINLFSFWEQKKTRIGSFEQMIVEQYSAILGYAQEGSAPLFADHDLICKFSSPVDPNYVVVTSTILAMVEKIFAEEYTATPGDRKRYVQEIHQFLLSPDVTSTEADFYTVQSKRLEGSCQWVTQQAWFTRWEQGEVDSNSEILWLNGHPGTGKSVISTYLIDQLKRSGHSCYYYFFKSSDVPKRTLERCLLNMAYQIALAEPEVRGKLRYLRESQFNLVGAELLLLWQKIFVSSILPIYEQKRLPLFLIIDALDETENSMAIFPLLHTLKHIPNVRLCVTSRQSIEFTQQLNLLENKIKINNYTISQRDNIDDITYLVKSTLSSLPLLEEVRVRIVNSVIQKAEGNLLWVSLVSKQMLKAGFNQESLLQVLQQVPPGMDQIYVDILAKMRTFPPKQKDIARWIILWTLSSFQPLPVSTLQEALEFKPPAEKVEALEYWVAELCGSFLVIDREKSVQPIHSTAREFLLADKTSEFAITPATHLHIASVCLKSILKANHSRHARKKSLVMVSGSSYPVPDILGIHSQTLWRYAVFWWSSHLALTSSHDLATFNLVTRVLKSATFMDCIQDIAESGDIHAFVRMAKNLKKYVSIPEIGEMAGRREDIKYISLWTVDLIRLATEFGENLLRFPSLTEAIIAPFCPRSSAIYQGFGTREGGITLLGDVPKSWDTRLAFLNTPQASPSAATTVCATSKLVAVGYQNGSISVWNSTTALLVHQLSLTEPISCLNFNQTGSCIAAGGRSRITLWNASTASEQLTISLADVPILLAFSSDDLLFIIFRNNKLKVYSVEDGTLISEFDWAEEKMSINIVAEFPLCISLNAQRTRLAVAYRGLPISLWDLEYRVYLKRFRPACRTSSHRRAHELGQKGVAAHTHDSASALEFHSQTDEIFISYSDGTFIKWDPDTSEQTVSPMHADIHVMKCSPDGTMVMTGNSHGQLKLWSTITLELLFTLEEDDEAVRRLCFSPDGSRIFDVRGVYCNVWEPEILLRGARIYRETMTPSPIPSDEHSSSITLTNPTSVTCLCPSPNGKFFIGGTDNGRVILYSLASGNKLKALYSHGASAEITSIAWSEDGSLIATGDNTSKVFVYQLSISTGPTNMAVEVPEPSEDGSDSDYEYSNLQAFELSLIITATQLLKGAVKVAGRLDGFITSLLIAEYEGNVLLMASSKNADAVWRLNKNPTAAKKVTKPVGSCLTICYGVARSRHLLKHPDNKDLILTVDPESVRIRSWPSLQKAISGSHGDQNNVSVNCETLEDNVFALHSSAEGNSHDQEVFELEGSSLSETSGNVLVMCISKSRVSQVGRQREIWVWKLDGNITTNSGNIHLIMCLGISSIATSIKAFLGVFRQKLYFLDMRGWVCSKDITSEEHIGNKPPLKDELHECEMWFFLPRGHFSTEMSSTISRIMVWKRDVIFTRKDNVIVVKRGLRGQGRRVIN</sequence>
<dbReference type="InterPro" id="IPR001680">
    <property type="entry name" value="WD40_rpt"/>
</dbReference>
<gene>
    <name evidence="6" type="ORF">L211DRAFT_848464</name>
</gene>
<evidence type="ECO:0000256" key="1">
    <source>
        <dbReference type="ARBA" id="ARBA00022737"/>
    </source>
</evidence>
<protein>
    <submittedName>
        <fullName evidence="6">WD40 repeat-like protein</fullName>
    </submittedName>
</protein>
<dbReference type="PANTHER" id="PTHR10039:SF16">
    <property type="entry name" value="GPI INOSITOL-DEACYLASE"/>
    <property type="match status" value="1"/>
</dbReference>
<evidence type="ECO:0000256" key="2">
    <source>
        <dbReference type="SAM" id="MobiDB-lite"/>
    </source>
</evidence>
<feature type="compositionally biased region" description="Low complexity" evidence="2">
    <location>
        <begin position="80"/>
        <end position="93"/>
    </location>
</feature>
<feature type="region of interest" description="Disordered" evidence="2">
    <location>
        <begin position="1"/>
        <end position="99"/>
    </location>
</feature>
<dbReference type="SUPFAM" id="SSF50998">
    <property type="entry name" value="Quinoprotein alcohol dehydrogenase-like"/>
    <property type="match status" value="1"/>
</dbReference>
<reference evidence="6 7" key="1">
    <citation type="journal article" date="2018" name="Nat. Ecol. Evol.">
        <title>Pezizomycetes genomes reveal the molecular basis of ectomycorrhizal truffle lifestyle.</title>
        <authorList>
            <person name="Murat C."/>
            <person name="Payen T."/>
            <person name="Noel B."/>
            <person name="Kuo A."/>
            <person name="Morin E."/>
            <person name="Chen J."/>
            <person name="Kohler A."/>
            <person name="Krizsan K."/>
            <person name="Balestrini R."/>
            <person name="Da Silva C."/>
            <person name="Montanini B."/>
            <person name="Hainaut M."/>
            <person name="Levati E."/>
            <person name="Barry K.W."/>
            <person name="Belfiori B."/>
            <person name="Cichocki N."/>
            <person name="Clum A."/>
            <person name="Dockter R.B."/>
            <person name="Fauchery L."/>
            <person name="Guy J."/>
            <person name="Iotti M."/>
            <person name="Le Tacon F."/>
            <person name="Lindquist E.A."/>
            <person name="Lipzen A."/>
            <person name="Malagnac F."/>
            <person name="Mello A."/>
            <person name="Molinier V."/>
            <person name="Miyauchi S."/>
            <person name="Poulain J."/>
            <person name="Riccioni C."/>
            <person name="Rubini A."/>
            <person name="Sitrit Y."/>
            <person name="Splivallo R."/>
            <person name="Traeger S."/>
            <person name="Wang M."/>
            <person name="Zifcakova L."/>
            <person name="Wipf D."/>
            <person name="Zambonelli A."/>
            <person name="Paolocci F."/>
            <person name="Nowrousian M."/>
            <person name="Ottonello S."/>
            <person name="Baldrian P."/>
            <person name="Spatafora J.W."/>
            <person name="Henrissat B."/>
            <person name="Nagy L.G."/>
            <person name="Aury J.M."/>
            <person name="Wincker P."/>
            <person name="Grigoriev I.V."/>
            <person name="Bonfante P."/>
            <person name="Martin F.M."/>
        </authorList>
    </citation>
    <scope>NUCLEOTIDE SEQUENCE [LARGE SCALE GENOMIC DNA]</scope>
    <source>
        <strain evidence="6 7">ATCC MYA-4762</strain>
    </source>
</reference>
<organism evidence="6 7">
    <name type="scientific">Terfezia boudieri ATCC MYA-4762</name>
    <dbReference type="NCBI Taxonomy" id="1051890"/>
    <lineage>
        <taxon>Eukaryota</taxon>
        <taxon>Fungi</taxon>
        <taxon>Dikarya</taxon>
        <taxon>Ascomycota</taxon>
        <taxon>Pezizomycotina</taxon>
        <taxon>Pezizomycetes</taxon>
        <taxon>Pezizales</taxon>
        <taxon>Pezizaceae</taxon>
        <taxon>Terfezia</taxon>
    </lineage>
</organism>
<dbReference type="EMBL" id="ML121539">
    <property type="protein sequence ID" value="RPB25116.1"/>
    <property type="molecule type" value="Genomic_DNA"/>
</dbReference>
<dbReference type="InterPro" id="IPR054471">
    <property type="entry name" value="GPIID_WHD"/>
</dbReference>
<dbReference type="OrthoDB" id="194358at2759"/>
<dbReference type="Proteomes" id="UP000267821">
    <property type="component" value="Unassembled WGS sequence"/>
</dbReference>
<name>A0A3N4LQK0_9PEZI</name>
<dbReference type="Pfam" id="PF24883">
    <property type="entry name" value="NPHP3_N"/>
    <property type="match status" value="1"/>
</dbReference>
<feature type="compositionally biased region" description="Pro residues" evidence="2">
    <location>
        <begin position="13"/>
        <end position="28"/>
    </location>
</feature>
<keyword evidence="3" id="KW-0812">Transmembrane</keyword>
<feature type="domain" description="GPI inositol-deacylase winged helix" evidence="4">
    <location>
        <begin position="692"/>
        <end position="774"/>
    </location>
</feature>
<dbReference type="Pfam" id="PF22939">
    <property type="entry name" value="WHD_GPIID"/>
    <property type="match status" value="1"/>
</dbReference>
<keyword evidence="3" id="KW-1133">Transmembrane helix</keyword>
<dbReference type="InterPro" id="IPR011047">
    <property type="entry name" value="Quinoprotein_ADH-like_sf"/>
</dbReference>
<dbReference type="InterPro" id="IPR027417">
    <property type="entry name" value="P-loop_NTPase"/>
</dbReference>
<keyword evidence="1" id="KW-0677">Repeat</keyword>
<feature type="domain" description="Nephrocystin 3-like N-terminal" evidence="5">
    <location>
        <begin position="414"/>
        <end position="579"/>
    </location>
</feature>
<dbReference type="Gene3D" id="3.40.50.300">
    <property type="entry name" value="P-loop containing nucleotide triphosphate hydrolases"/>
    <property type="match status" value="1"/>
</dbReference>
<evidence type="ECO:0000259" key="4">
    <source>
        <dbReference type="Pfam" id="PF22939"/>
    </source>
</evidence>
<evidence type="ECO:0000313" key="7">
    <source>
        <dbReference type="Proteomes" id="UP000267821"/>
    </source>
</evidence>
<dbReference type="InParanoid" id="A0A3N4LQK0"/>
<dbReference type="PANTHER" id="PTHR10039">
    <property type="entry name" value="AMELOGENIN"/>
    <property type="match status" value="1"/>
</dbReference>
<dbReference type="InterPro" id="IPR056884">
    <property type="entry name" value="NPHP3-like_N"/>
</dbReference>
<dbReference type="SUPFAM" id="SSF53474">
    <property type="entry name" value="alpha/beta-Hydrolases"/>
    <property type="match status" value="1"/>
</dbReference>
<dbReference type="SUPFAM" id="SSF52540">
    <property type="entry name" value="P-loop containing nucleoside triphosphate hydrolases"/>
    <property type="match status" value="1"/>
</dbReference>
<dbReference type="Pfam" id="PF00400">
    <property type="entry name" value="WD40"/>
    <property type="match status" value="2"/>
</dbReference>
<proteinExistence type="predicted"/>
<dbReference type="Gene3D" id="2.130.10.10">
    <property type="entry name" value="YVTN repeat-like/Quinoprotein amine dehydrogenase"/>
    <property type="match status" value="3"/>
</dbReference>
<accession>A0A3N4LQK0</accession>
<dbReference type="Gene3D" id="3.40.50.1820">
    <property type="entry name" value="alpha/beta hydrolase"/>
    <property type="match status" value="1"/>
</dbReference>
<dbReference type="InterPro" id="IPR029058">
    <property type="entry name" value="AB_hydrolase_fold"/>
</dbReference>
<evidence type="ECO:0000259" key="5">
    <source>
        <dbReference type="Pfam" id="PF24883"/>
    </source>
</evidence>